<name>A0A1Y2T779_SYMTR</name>
<evidence type="ECO:0000256" key="11">
    <source>
        <dbReference type="ARBA" id="ARBA00022842"/>
    </source>
</evidence>
<dbReference type="RefSeq" id="WP_375221920.1">
    <property type="nucleotide sequence ID" value="NZ_JACSIR010000161.1"/>
</dbReference>
<evidence type="ECO:0000256" key="16">
    <source>
        <dbReference type="ARBA" id="ARBA00032853"/>
    </source>
</evidence>
<evidence type="ECO:0000313" key="20">
    <source>
        <dbReference type="EMBL" id="OTA42320.1"/>
    </source>
</evidence>
<keyword evidence="9 19" id="KW-0808">Transferase</keyword>
<dbReference type="NCBIfam" id="TIGR00317">
    <property type="entry name" value="cobS"/>
    <property type="match status" value="1"/>
</dbReference>
<evidence type="ECO:0000256" key="17">
    <source>
        <dbReference type="ARBA" id="ARBA00048623"/>
    </source>
</evidence>
<dbReference type="HAMAP" id="MF_00719">
    <property type="entry name" value="CobS"/>
    <property type="match status" value="1"/>
</dbReference>
<evidence type="ECO:0000256" key="13">
    <source>
        <dbReference type="ARBA" id="ARBA00023136"/>
    </source>
</evidence>
<evidence type="ECO:0000256" key="3">
    <source>
        <dbReference type="ARBA" id="ARBA00004663"/>
    </source>
</evidence>
<comment type="cofactor">
    <cofactor evidence="1 19">
        <name>Mg(2+)</name>
        <dbReference type="ChEBI" id="CHEBI:18420"/>
    </cofactor>
</comment>
<dbReference type="EMBL" id="LWLV01000004">
    <property type="protein sequence ID" value="OTA42320.1"/>
    <property type="molecule type" value="Genomic_DNA"/>
</dbReference>
<comment type="catalytic activity">
    <reaction evidence="18 19">
        <text>alpha-ribazole 5'-phosphate + adenosylcob(III)inamide-GDP = adenosylcob(III)alamin 5'-phosphate + GMP + H(+)</text>
        <dbReference type="Rhea" id="RHEA:23560"/>
        <dbReference type="ChEBI" id="CHEBI:15378"/>
        <dbReference type="ChEBI" id="CHEBI:57918"/>
        <dbReference type="ChEBI" id="CHEBI:58115"/>
        <dbReference type="ChEBI" id="CHEBI:60487"/>
        <dbReference type="ChEBI" id="CHEBI:60493"/>
        <dbReference type="EC" id="2.7.8.26"/>
    </reaction>
</comment>
<feature type="transmembrane region" description="Helical" evidence="19">
    <location>
        <begin position="134"/>
        <end position="153"/>
    </location>
</feature>
<feature type="transmembrane region" description="Helical" evidence="19">
    <location>
        <begin position="61"/>
        <end position="83"/>
    </location>
</feature>
<feature type="transmembrane region" description="Helical" evidence="19">
    <location>
        <begin position="207"/>
        <end position="229"/>
    </location>
</feature>
<keyword evidence="11 19" id="KW-0460">Magnesium</keyword>
<evidence type="ECO:0000256" key="12">
    <source>
        <dbReference type="ARBA" id="ARBA00022989"/>
    </source>
</evidence>
<dbReference type="PANTHER" id="PTHR34148:SF1">
    <property type="entry name" value="ADENOSYLCOBINAMIDE-GDP RIBAZOLETRANSFERASE"/>
    <property type="match status" value="1"/>
</dbReference>
<comment type="similarity">
    <text evidence="4 19">Belongs to the CobS family.</text>
</comment>
<dbReference type="GO" id="GO:0005886">
    <property type="term" value="C:plasma membrane"/>
    <property type="evidence" value="ECO:0007669"/>
    <property type="project" value="UniProtKB-SubCell"/>
</dbReference>
<dbReference type="PANTHER" id="PTHR34148">
    <property type="entry name" value="ADENOSYLCOBINAMIDE-GDP RIBAZOLETRANSFERASE"/>
    <property type="match status" value="1"/>
</dbReference>
<feature type="transmembrane region" description="Helical" evidence="19">
    <location>
        <begin position="104"/>
        <end position="122"/>
    </location>
</feature>
<feature type="transmembrane region" description="Helical" evidence="19">
    <location>
        <begin position="31"/>
        <end position="49"/>
    </location>
</feature>
<evidence type="ECO:0000256" key="9">
    <source>
        <dbReference type="ARBA" id="ARBA00022679"/>
    </source>
</evidence>
<proteinExistence type="inferred from homology"/>
<dbReference type="GO" id="GO:0051073">
    <property type="term" value="F:adenosylcobinamide-GDP ribazoletransferase activity"/>
    <property type="evidence" value="ECO:0007669"/>
    <property type="project" value="UniProtKB-UniRule"/>
</dbReference>
<sequence>MRIALSFLTRIPMGRLETPDYMRDLGRAAGFFPLVGLLVGAICLIAWLAGRLLFGPAVAGVAAVAAGLGATGAIHLDGLMDAADGLLSARSRDRMLEIMKDSRVGVMGAAAGALALMLRWALLLELTPPRAAAALLVAPAVGRMVIPLAAVRWPPARAEGMGAAFGRHVGGAQLAGALLGGLTLAVGVPGLLAWWGQSPAAPPGLTAAVTVSALRGLGAWLAALGVGLAGGRWLSRRLGGLTGDTYGALCELAELAAIACFALQTGRWTG</sequence>
<evidence type="ECO:0000256" key="8">
    <source>
        <dbReference type="ARBA" id="ARBA00022573"/>
    </source>
</evidence>
<keyword evidence="12 19" id="KW-1133">Transmembrane helix</keyword>
<dbReference type="GO" id="GO:0008818">
    <property type="term" value="F:cobalamin 5'-phosphate synthase activity"/>
    <property type="evidence" value="ECO:0007669"/>
    <property type="project" value="UniProtKB-UniRule"/>
</dbReference>
<evidence type="ECO:0000256" key="2">
    <source>
        <dbReference type="ARBA" id="ARBA00004651"/>
    </source>
</evidence>
<evidence type="ECO:0000256" key="5">
    <source>
        <dbReference type="ARBA" id="ARBA00013200"/>
    </source>
</evidence>
<evidence type="ECO:0000256" key="1">
    <source>
        <dbReference type="ARBA" id="ARBA00001946"/>
    </source>
</evidence>
<evidence type="ECO:0000256" key="7">
    <source>
        <dbReference type="ARBA" id="ARBA00022475"/>
    </source>
</evidence>
<dbReference type="Proteomes" id="UP000194267">
    <property type="component" value="Unassembled WGS sequence"/>
</dbReference>
<evidence type="ECO:0000256" key="14">
    <source>
        <dbReference type="ARBA" id="ARBA00025228"/>
    </source>
</evidence>
<dbReference type="EC" id="2.7.8.26" evidence="5 19"/>
<dbReference type="InterPro" id="IPR003805">
    <property type="entry name" value="CobS"/>
</dbReference>
<evidence type="ECO:0000256" key="4">
    <source>
        <dbReference type="ARBA" id="ARBA00010561"/>
    </source>
</evidence>
<gene>
    <name evidence="19" type="primary">cobS</name>
    <name evidence="20" type="ORF">A6D92_00105</name>
</gene>
<comment type="function">
    <text evidence="14 19">Joins adenosylcobinamide-GDP and alpha-ribazole to generate adenosylcobalamin (Ado-cobalamin). Also synthesizes adenosylcobalamin 5'-phosphate from adenosylcobinamide-GDP and alpha-ribazole 5'-phosphate.</text>
</comment>
<dbReference type="UniPathway" id="UPA00148">
    <property type="reaction ID" value="UER00238"/>
</dbReference>
<keyword evidence="8 19" id="KW-0169">Cobalamin biosynthesis</keyword>
<evidence type="ECO:0000256" key="6">
    <source>
        <dbReference type="ARBA" id="ARBA00015850"/>
    </source>
</evidence>
<protein>
    <recommendedName>
        <fullName evidence="6 19">Adenosylcobinamide-GDP ribazoletransferase</fullName>
        <ecNumber evidence="5 19">2.7.8.26</ecNumber>
    </recommendedName>
    <alternativeName>
        <fullName evidence="16 19">Cobalamin synthase</fullName>
    </alternativeName>
    <alternativeName>
        <fullName evidence="15 19">Cobalamin-5'-phosphate synthase</fullName>
    </alternativeName>
</protein>
<evidence type="ECO:0000256" key="19">
    <source>
        <dbReference type="HAMAP-Rule" id="MF_00719"/>
    </source>
</evidence>
<evidence type="ECO:0000256" key="18">
    <source>
        <dbReference type="ARBA" id="ARBA00049504"/>
    </source>
</evidence>
<evidence type="ECO:0000313" key="21">
    <source>
        <dbReference type="Proteomes" id="UP000194267"/>
    </source>
</evidence>
<evidence type="ECO:0000256" key="10">
    <source>
        <dbReference type="ARBA" id="ARBA00022692"/>
    </source>
</evidence>
<comment type="caution">
    <text evidence="20">The sequence shown here is derived from an EMBL/GenBank/DDBJ whole genome shotgun (WGS) entry which is preliminary data.</text>
</comment>
<dbReference type="AlphaFoldDB" id="A0A1Y2T779"/>
<keyword evidence="10 19" id="KW-0812">Transmembrane</keyword>
<accession>A0A1Y2T779</accession>
<comment type="subcellular location">
    <subcellularLocation>
        <location evidence="2 19">Cell membrane</location>
        <topology evidence="2 19">Multi-pass membrane protein</topology>
    </subcellularLocation>
</comment>
<feature type="transmembrane region" description="Helical" evidence="19">
    <location>
        <begin position="174"/>
        <end position="195"/>
    </location>
</feature>
<keyword evidence="7 19" id="KW-1003">Cell membrane</keyword>
<comment type="catalytic activity">
    <reaction evidence="17 19">
        <text>alpha-ribazole + adenosylcob(III)inamide-GDP = adenosylcob(III)alamin + GMP + H(+)</text>
        <dbReference type="Rhea" id="RHEA:16049"/>
        <dbReference type="ChEBI" id="CHEBI:10329"/>
        <dbReference type="ChEBI" id="CHEBI:15378"/>
        <dbReference type="ChEBI" id="CHEBI:18408"/>
        <dbReference type="ChEBI" id="CHEBI:58115"/>
        <dbReference type="ChEBI" id="CHEBI:60487"/>
        <dbReference type="EC" id="2.7.8.26"/>
    </reaction>
</comment>
<keyword evidence="13 19" id="KW-0472">Membrane</keyword>
<comment type="pathway">
    <text evidence="3 19">Cofactor biosynthesis; adenosylcobalamin biosynthesis; adenosylcobalamin from cob(II)yrinate a,c-diamide: step 7/7.</text>
</comment>
<reference evidence="21" key="1">
    <citation type="submission" date="2016-04" db="EMBL/GenBank/DDBJ databases">
        <authorList>
            <person name="Antunes L.P."/>
            <person name="Martins L.F."/>
            <person name="Pereira R.V."/>
            <person name="Thomas A.M."/>
            <person name="Barbosa D."/>
            <person name="Nascimento L."/>
            <person name="Silva G.M."/>
            <person name="Condomitti G.W."/>
            <person name="Digiampietri L.A."/>
            <person name="Lombardi K.C."/>
            <person name="Ramos P.L."/>
            <person name="Quaggio R.B."/>
            <person name="Oliveira J.C."/>
            <person name="Pascon R.C."/>
            <person name="Cruz J.B."/>
            <person name="Silva A.M."/>
            <person name="Setubal J.C."/>
        </authorList>
    </citation>
    <scope>NUCLEOTIDE SEQUENCE [LARGE SCALE GENOMIC DNA]</scope>
</reference>
<dbReference type="GO" id="GO:0009236">
    <property type="term" value="P:cobalamin biosynthetic process"/>
    <property type="evidence" value="ECO:0007669"/>
    <property type="project" value="UniProtKB-UniRule"/>
</dbReference>
<evidence type="ECO:0000256" key="15">
    <source>
        <dbReference type="ARBA" id="ARBA00032605"/>
    </source>
</evidence>
<organism evidence="20 21">
    <name type="scientific">Symbiobacterium thermophilum</name>
    <dbReference type="NCBI Taxonomy" id="2734"/>
    <lineage>
        <taxon>Bacteria</taxon>
        <taxon>Bacillati</taxon>
        <taxon>Bacillota</taxon>
        <taxon>Clostridia</taxon>
        <taxon>Eubacteriales</taxon>
        <taxon>Symbiobacteriaceae</taxon>
        <taxon>Symbiobacterium</taxon>
    </lineage>
</organism>
<dbReference type="Pfam" id="PF02654">
    <property type="entry name" value="CobS"/>
    <property type="match status" value="1"/>
</dbReference>